<feature type="transmembrane region" description="Helical" evidence="7">
    <location>
        <begin position="123"/>
        <end position="146"/>
    </location>
</feature>
<feature type="transmembrane region" description="Helical" evidence="7">
    <location>
        <begin position="282"/>
        <end position="302"/>
    </location>
</feature>
<organism evidence="9 10">
    <name type="scientific">Pseudonocardia kongjuensis</name>
    <dbReference type="NCBI Taxonomy" id="102227"/>
    <lineage>
        <taxon>Bacteria</taxon>
        <taxon>Bacillati</taxon>
        <taxon>Actinomycetota</taxon>
        <taxon>Actinomycetes</taxon>
        <taxon>Pseudonocardiales</taxon>
        <taxon>Pseudonocardiaceae</taxon>
        <taxon>Pseudonocardia</taxon>
    </lineage>
</organism>
<dbReference type="EMBL" id="BAAAJK010000034">
    <property type="protein sequence ID" value="GAA1397213.1"/>
    <property type="molecule type" value="Genomic_DNA"/>
</dbReference>
<dbReference type="PANTHER" id="PTHR43045:SF1">
    <property type="entry name" value="SHIKIMATE TRANSPORTER"/>
    <property type="match status" value="1"/>
</dbReference>
<feature type="transmembrane region" description="Helical" evidence="7">
    <location>
        <begin position="192"/>
        <end position="211"/>
    </location>
</feature>
<evidence type="ECO:0000313" key="10">
    <source>
        <dbReference type="Proteomes" id="UP001501414"/>
    </source>
</evidence>
<dbReference type="SUPFAM" id="SSF103473">
    <property type="entry name" value="MFS general substrate transporter"/>
    <property type="match status" value="1"/>
</dbReference>
<dbReference type="InterPro" id="IPR011701">
    <property type="entry name" value="MFS"/>
</dbReference>
<feature type="domain" description="Major facilitator superfamily (MFS) profile" evidence="8">
    <location>
        <begin position="20"/>
        <end position="432"/>
    </location>
</feature>
<keyword evidence="6 7" id="KW-0472">Membrane</keyword>
<dbReference type="Pfam" id="PF07690">
    <property type="entry name" value="MFS_1"/>
    <property type="match status" value="1"/>
</dbReference>
<dbReference type="PROSITE" id="PS50850">
    <property type="entry name" value="MFS"/>
    <property type="match status" value="1"/>
</dbReference>
<accession>A0ABN1Y3U6</accession>
<feature type="transmembrane region" description="Helical" evidence="7">
    <location>
        <begin position="314"/>
        <end position="335"/>
    </location>
</feature>
<evidence type="ECO:0000256" key="1">
    <source>
        <dbReference type="ARBA" id="ARBA00004651"/>
    </source>
</evidence>
<keyword evidence="2" id="KW-0813">Transport</keyword>
<sequence>MTQPAPPAPDTSDPKKARRAAWGAFAGTAIEWYDFYVYGTAAALVIGKLFFPDADPLAQTLSALATFAIGFILRPVGAVIFGYIGDRVSRKTSLLITLLLMGGATVAIGLLPTYETIGVAAPIILLFLRMLQGLSVGGEWGGAVLIASEAAPPHRKTLAASMAQLGAPVGSILSTSVFLLLPSGDALLDGWWRIPFLLSGTLLVVGLVLRLKLEENDEFVRARERREAAATKKAPVLELLRRFPLTNLCVFLASCAVSGVYFRNVFALNWAVETQDVAREVFLNALLAGGFIQVVLTPLAAVVADRFSVRNAQIAYTLIYLVVAPFPLLALISAGEGPGSVYLAVALSYVGHSVYYATLSGFLTTLFPAELRYTGISLGYQLSGSLVSGFVPLVAATLVGADGTNILPVQLLYGGLILLSLLGTLAGTSVSRRETARYAASLAAETPPAEVTSGAGDGPHGTS</sequence>
<evidence type="ECO:0000259" key="8">
    <source>
        <dbReference type="PROSITE" id="PS50850"/>
    </source>
</evidence>
<feature type="transmembrane region" description="Helical" evidence="7">
    <location>
        <begin position="378"/>
        <end position="399"/>
    </location>
</feature>
<dbReference type="InterPro" id="IPR020846">
    <property type="entry name" value="MFS_dom"/>
</dbReference>
<feature type="transmembrane region" description="Helical" evidence="7">
    <location>
        <begin position="63"/>
        <end position="85"/>
    </location>
</feature>
<feature type="transmembrane region" description="Helical" evidence="7">
    <location>
        <begin position="243"/>
        <end position="262"/>
    </location>
</feature>
<evidence type="ECO:0000256" key="2">
    <source>
        <dbReference type="ARBA" id="ARBA00022448"/>
    </source>
</evidence>
<feature type="transmembrane region" description="Helical" evidence="7">
    <location>
        <begin position="92"/>
        <end position="111"/>
    </location>
</feature>
<dbReference type="Proteomes" id="UP001501414">
    <property type="component" value="Unassembled WGS sequence"/>
</dbReference>
<feature type="transmembrane region" description="Helical" evidence="7">
    <location>
        <begin position="158"/>
        <end position="180"/>
    </location>
</feature>
<keyword evidence="3" id="KW-1003">Cell membrane</keyword>
<comment type="caution">
    <text evidence="9">The sequence shown here is derived from an EMBL/GenBank/DDBJ whole genome shotgun (WGS) entry which is preliminary data.</text>
</comment>
<reference evidence="9 10" key="1">
    <citation type="journal article" date="2019" name="Int. J. Syst. Evol. Microbiol.">
        <title>The Global Catalogue of Microorganisms (GCM) 10K type strain sequencing project: providing services to taxonomists for standard genome sequencing and annotation.</title>
        <authorList>
            <consortium name="The Broad Institute Genomics Platform"/>
            <consortium name="The Broad Institute Genome Sequencing Center for Infectious Disease"/>
            <person name="Wu L."/>
            <person name="Ma J."/>
        </authorList>
    </citation>
    <scope>NUCLEOTIDE SEQUENCE [LARGE SCALE GENOMIC DNA]</scope>
    <source>
        <strain evidence="9 10">JCM 11896</strain>
    </source>
</reference>
<evidence type="ECO:0000256" key="6">
    <source>
        <dbReference type="ARBA" id="ARBA00023136"/>
    </source>
</evidence>
<keyword evidence="4 7" id="KW-0812">Transmembrane</keyword>
<evidence type="ECO:0000256" key="3">
    <source>
        <dbReference type="ARBA" id="ARBA00022475"/>
    </source>
</evidence>
<keyword evidence="10" id="KW-1185">Reference proteome</keyword>
<feature type="transmembrane region" description="Helical" evidence="7">
    <location>
        <begin position="411"/>
        <end position="430"/>
    </location>
</feature>
<evidence type="ECO:0000256" key="4">
    <source>
        <dbReference type="ARBA" id="ARBA00022692"/>
    </source>
</evidence>
<dbReference type="PROSITE" id="PS00217">
    <property type="entry name" value="SUGAR_TRANSPORT_2"/>
    <property type="match status" value="1"/>
</dbReference>
<proteinExistence type="predicted"/>
<protein>
    <submittedName>
        <fullName evidence="9">MFS transporter</fullName>
    </submittedName>
</protein>
<dbReference type="InterPro" id="IPR036259">
    <property type="entry name" value="MFS_trans_sf"/>
</dbReference>
<evidence type="ECO:0000256" key="5">
    <source>
        <dbReference type="ARBA" id="ARBA00022989"/>
    </source>
</evidence>
<comment type="subcellular location">
    <subcellularLocation>
        <location evidence="1">Cell membrane</location>
        <topology evidence="1">Multi-pass membrane protein</topology>
    </subcellularLocation>
</comment>
<evidence type="ECO:0000256" key="7">
    <source>
        <dbReference type="SAM" id="Phobius"/>
    </source>
</evidence>
<evidence type="ECO:0000313" key="9">
    <source>
        <dbReference type="EMBL" id="GAA1397213.1"/>
    </source>
</evidence>
<keyword evidence="5 7" id="KW-1133">Transmembrane helix</keyword>
<name>A0ABN1Y3U6_9PSEU</name>
<feature type="transmembrane region" description="Helical" evidence="7">
    <location>
        <begin position="341"/>
        <end position="366"/>
    </location>
</feature>
<dbReference type="RefSeq" id="WP_344026619.1">
    <property type="nucleotide sequence ID" value="NZ_BAAAJK010000034.1"/>
</dbReference>
<dbReference type="PANTHER" id="PTHR43045">
    <property type="entry name" value="SHIKIMATE TRANSPORTER"/>
    <property type="match status" value="1"/>
</dbReference>
<dbReference type="Gene3D" id="1.20.1250.20">
    <property type="entry name" value="MFS general substrate transporter like domains"/>
    <property type="match status" value="1"/>
</dbReference>
<gene>
    <name evidence="9" type="ORF">GCM10009613_49520</name>
</gene>
<dbReference type="InterPro" id="IPR005829">
    <property type="entry name" value="Sugar_transporter_CS"/>
</dbReference>